<dbReference type="SUPFAM" id="SSF118310">
    <property type="entry name" value="AN1-like Zinc finger"/>
    <property type="match status" value="1"/>
</dbReference>
<evidence type="ECO:0000259" key="7">
    <source>
        <dbReference type="PROSITE" id="PS51039"/>
    </source>
</evidence>
<dbReference type="InterPro" id="IPR019956">
    <property type="entry name" value="Ubiquitin_dom"/>
</dbReference>
<dbReference type="SUPFAM" id="SSF54236">
    <property type="entry name" value="Ubiquitin-like"/>
    <property type="match status" value="1"/>
</dbReference>
<dbReference type="Gene3D" id="4.10.1110.10">
    <property type="entry name" value="AN1-like Zinc finger"/>
    <property type="match status" value="1"/>
</dbReference>
<feature type="region of interest" description="Disordered" evidence="5">
    <location>
        <begin position="414"/>
        <end position="441"/>
    </location>
</feature>
<dbReference type="PRINTS" id="PR00348">
    <property type="entry name" value="UBIQUITIN"/>
</dbReference>
<dbReference type="InterPro" id="IPR000626">
    <property type="entry name" value="Ubiquitin-like_dom"/>
</dbReference>
<evidence type="ECO:0000256" key="2">
    <source>
        <dbReference type="ARBA" id="ARBA00022771"/>
    </source>
</evidence>
<dbReference type="Gene3D" id="3.10.20.90">
    <property type="entry name" value="Phosphatidylinositol 3-kinase Catalytic Subunit, Chain A, domain 1"/>
    <property type="match status" value="1"/>
</dbReference>
<dbReference type="PROSITE" id="PS51039">
    <property type="entry name" value="ZF_AN1"/>
    <property type="match status" value="1"/>
</dbReference>
<keyword evidence="9" id="KW-1185">Reference proteome</keyword>
<dbReference type="KEGG" id="btab:109039680"/>
<evidence type="ECO:0000256" key="5">
    <source>
        <dbReference type="SAM" id="MobiDB-lite"/>
    </source>
</evidence>
<dbReference type="AlphaFoldDB" id="A0A9P0F8K7"/>
<dbReference type="Proteomes" id="UP001152759">
    <property type="component" value="Chromosome 7"/>
</dbReference>
<dbReference type="InterPro" id="IPR000058">
    <property type="entry name" value="Znf_AN1"/>
</dbReference>
<evidence type="ECO:0000313" key="9">
    <source>
        <dbReference type="Proteomes" id="UP001152759"/>
    </source>
</evidence>
<gene>
    <name evidence="8" type="ORF">BEMITA_LOCUS12207</name>
</gene>
<evidence type="ECO:0000256" key="1">
    <source>
        <dbReference type="ARBA" id="ARBA00022723"/>
    </source>
</evidence>
<keyword evidence="1" id="KW-0479">Metal-binding</keyword>
<accession>A0A9P0F8K7</accession>
<evidence type="ECO:0000313" key="8">
    <source>
        <dbReference type="EMBL" id="CAH0393850.1"/>
    </source>
</evidence>
<dbReference type="PANTHER" id="PTHR46728">
    <property type="entry name" value="AN1-TYPE ZINC FINGER PROTEIN 4"/>
    <property type="match status" value="1"/>
</dbReference>
<evidence type="ECO:0000256" key="3">
    <source>
        <dbReference type="ARBA" id="ARBA00022833"/>
    </source>
</evidence>
<keyword evidence="3" id="KW-0862">Zinc</keyword>
<dbReference type="SMART" id="SM00213">
    <property type="entry name" value="UBQ"/>
    <property type="match status" value="1"/>
</dbReference>
<organism evidence="8 9">
    <name type="scientific">Bemisia tabaci</name>
    <name type="common">Sweetpotato whitefly</name>
    <name type="synonym">Aleurodes tabaci</name>
    <dbReference type="NCBI Taxonomy" id="7038"/>
    <lineage>
        <taxon>Eukaryota</taxon>
        <taxon>Metazoa</taxon>
        <taxon>Ecdysozoa</taxon>
        <taxon>Arthropoda</taxon>
        <taxon>Hexapoda</taxon>
        <taxon>Insecta</taxon>
        <taxon>Pterygota</taxon>
        <taxon>Neoptera</taxon>
        <taxon>Paraneoptera</taxon>
        <taxon>Hemiptera</taxon>
        <taxon>Sternorrhyncha</taxon>
        <taxon>Aleyrodoidea</taxon>
        <taxon>Aleyrodidae</taxon>
        <taxon>Aleyrodinae</taxon>
        <taxon>Bemisia</taxon>
    </lineage>
</organism>
<name>A0A9P0F8K7_BEMTA</name>
<sequence>MDDWMCGLTAFVPSIDELELPFLALNRLHVCLLNRSRPTSYRVVVISFLFPHEALISVRFAASPLPISRNYRCISFSSTRKSDLFIVDVFVLTPSSSFLRLSGRGMDNNASHPDPWSSSKSKTFKIFIDPLQGSIFELTVQPAETLLSVKMKIEELKGIPVKQQQLLLNLKELDDESTLEKLSIMDQTTLQLVLSLRSGPVSTLRKIIPAMSSTFLKDLIMQNRKEIGSLEPGTRLSIMVFRDGTKVRVFKMLEKLDSSVAMDPLLAVSSRSSSSKQLVLKGERSKHHEDSKGVQKVKLIKAKLLEMKNSKKKAVDSNENYSPFMNQILSENVAPSKKKLPPLSSTLTTSEEPSPRKKIEFSQVPVLPNIGPNMLPSHHASVSQGSGRSTLTSIIDNLAPTDDKTFDLFGMHERKEPDCSAPKRRSSSIAQDVSPRGEGLKLKPPIGIVRKLEKKSVGSGCNQASTVFSLPGERKNFSVVNKQLSFLSSQNLIPDMENDDYVPAQKTLATAPEELSPLEPEFSDDFTPVKKKSKQRCSECRKKLTISNMYECRCGLLLCSMHRYSEAHNCSFDYKTEGRKLIKKVNPLVIASKLPKI</sequence>
<dbReference type="EMBL" id="OU963868">
    <property type="protein sequence ID" value="CAH0393850.1"/>
    <property type="molecule type" value="Genomic_DNA"/>
</dbReference>
<evidence type="ECO:0008006" key="10">
    <source>
        <dbReference type="Google" id="ProtNLM"/>
    </source>
</evidence>
<dbReference type="SMART" id="SM00154">
    <property type="entry name" value="ZnF_AN1"/>
    <property type="match status" value="1"/>
</dbReference>
<dbReference type="PROSITE" id="PS50053">
    <property type="entry name" value="UBIQUITIN_2"/>
    <property type="match status" value="1"/>
</dbReference>
<reference evidence="8" key="1">
    <citation type="submission" date="2021-12" db="EMBL/GenBank/DDBJ databases">
        <authorList>
            <person name="King R."/>
        </authorList>
    </citation>
    <scope>NUCLEOTIDE SEQUENCE</scope>
</reference>
<dbReference type="PANTHER" id="PTHR46728:SF1">
    <property type="entry name" value="AN1-TYPE ZINC FINGER PROTEIN 4"/>
    <property type="match status" value="1"/>
</dbReference>
<dbReference type="Pfam" id="PF00240">
    <property type="entry name" value="ubiquitin"/>
    <property type="match status" value="1"/>
</dbReference>
<dbReference type="Pfam" id="PF01428">
    <property type="entry name" value="zf-AN1"/>
    <property type="match status" value="1"/>
</dbReference>
<feature type="region of interest" description="Disordered" evidence="5">
    <location>
        <begin position="332"/>
        <end position="357"/>
    </location>
</feature>
<feature type="domain" description="AN1-type" evidence="7">
    <location>
        <begin position="531"/>
        <end position="578"/>
    </location>
</feature>
<dbReference type="GO" id="GO:0008270">
    <property type="term" value="F:zinc ion binding"/>
    <property type="evidence" value="ECO:0007669"/>
    <property type="project" value="UniProtKB-KW"/>
</dbReference>
<evidence type="ECO:0000256" key="4">
    <source>
        <dbReference type="PROSITE-ProRule" id="PRU00449"/>
    </source>
</evidence>
<keyword evidence="2 4" id="KW-0863">Zinc-finger</keyword>
<dbReference type="InterPro" id="IPR053061">
    <property type="entry name" value="AN1-type_zinc_finger"/>
</dbReference>
<dbReference type="InterPro" id="IPR029071">
    <property type="entry name" value="Ubiquitin-like_domsf"/>
</dbReference>
<protein>
    <recommendedName>
        <fullName evidence="10">AN1-type zinc finger protein 4</fullName>
    </recommendedName>
</protein>
<feature type="compositionally biased region" description="Low complexity" evidence="5">
    <location>
        <begin position="341"/>
        <end position="352"/>
    </location>
</feature>
<dbReference type="InterPro" id="IPR035896">
    <property type="entry name" value="AN1-like_Znf"/>
</dbReference>
<evidence type="ECO:0000259" key="6">
    <source>
        <dbReference type="PROSITE" id="PS50053"/>
    </source>
</evidence>
<feature type="domain" description="Ubiquitin-like" evidence="6">
    <location>
        <begin position="124"/>
        <end position="199"/>
    </location>
</feature>
<proteinExistence type="predicted"/>